<dbReference type="GO" id="GO:0000981">
    <property type="term" value="F:DNA-binding transcription factor activity, RNA polymerase II-specific"/>
    <property type="evidence" value="ECO:0007669"/>
    <property type="project" value="TreeGrafter"/>
</dbReference>
<evidence type="ECO:0000313" key="7">
    <source>
        <dbReference type="Proteomes" id="UP001152795"/>
    </source>
</evidence>
<dbReference type="InterPro" id="IPR013087">
    <property type="entry name" value="Znf_C2H2_type"/>
</dbReference>
<dbReference type="PROSITE" id="PS00028">
    <property type="entry name" value="ZINC_FINGER_C2H2_1"/>
    <property type="match status" value="1"/>
</dbReference>
<keyword evidence="3" id="KW-0863">Zinc-finger</keyword>
<evidence type="ECO:0000256" key="2">
    <source>
        <dbReference type="ARBA" id="ARBA00022737"/>
    </source>
</evidence>
<protein>
    <submittedName>
        <fullName evidence="6">Zinc finger 260-like</fullName>
    </submittedName>
</protein>
<dbReference type="InterPro" id="IPR036236">
    <property type="entry name" value="Znf_C2H2_sf"/>
</dbReference>
<comment type="caution">
    <text evidence="6">The sequence shown here is derived from an EMBL/GenBank/DDBJ whole genome shotgun (WGS) entry which is preliminary data.</text>
</comment>
<dbReference type="Gene3D" id="3.30.160.60">
    <property type="entry name" value="Classic Zinc Finger"/>
    <property type="match status" value="1"/>
</dbReference>
<evidence type="ECO:0000256" key="1">
    <source>
        <dbReference type="ARBA" id="ARBA00022723"/>
    </source>
</evidence>
<gene>
    <name evidence="6" type="ORF">PACLA_8A083946</name>
</gene>
<dbReference type="OrthoDB" id="654211at2759"/>
<dbReference type="GO" id="GO:0000978">
    <property type="term" value="F:RNA polymerase II cis-regulatory region sequence-specific DNA binding"/>
    <property type="evidence" value="ECO:0007669"/>
    <property type="project" value="TreeGrafter"/>
</dbReference>
<dbReference type="SMART" id="SM00355">
    <property type="entry name" value="ZnF_C2H2"/>
    <property type="match status" value="3"/>
</dbReference>
<keyword evidence="5" id="KW-0539">Nucleus</keyword>
<reference evidence="6" key="1">
    <citation type="submission" date="2020-04" db="EMBL/GenBank/DDBJ databases">
        <authorList>
            <person name="Alioto T."/>
            <person name="Alioto T."/>
            <person name="Gomez Garrido J."/>
        </authorList>
    </citation>
    <scope>NUCLEOTIDE SEQUENCE</scope>
    <source>
        <strain evidence="6">A484AB</strain>
    </source>
</reference>
<sequence>MEHGETLEKLKKLLPNPGNEDNITVLDYDIAKLHIPDFLPKRLWKHGIEIVENYESKGQIEDSLPDEDLTAMSKTAAGIWKRCSLDVRKGWKEKGQRMREDIDCGIINYECRICKTSFSRAKDAAYHEKKCGKCTCSIYNKMFSSQLALRKHTNVHEERHKCQTCNKAFDTNYILKRHMKVHSKEKEFPCSSYNSAFTLKANLRHEKTNCMNVM</sequence>
<evidence type="ECO:0000313" key="6">
    <source>
        <dbReference type="EMBL" id="CAB4019231.1"/>
    </source>
</evidence>
<dbReference type="PROSITE" id="PS50157">
    <property type="entry name" value="ZINC_FINGER_C2H2_2"/>
    <property type="match status" value="1"/>
</dbReference>
<dbReference type="PANTHER" id="PTHR24388:SF104">
    <property type="entry name" value="AT-RICH BINDING PROTEIN-RELATED"/>
    <property type="match status" value="1"/>
</dbReference>
<evidence type="ECO:0000256" key="4">
    <source>
        <dbReference type="ARBA" id="ARBA00022833"/>
    </source>
</evidence>
<keyword evidence="2" id="KW-0677">Repeat</keyword>
<accession>A0A6S7JSP8</accession>
<dbReference type="AlphaFoldDB" id="A0A6S7JSP8"/>
<evidence type="ECO:0000256" key="3">
    <source>
        <dbReference type="ARBA" id="ARBA00022771"/>
    </source>
</evidence>
<dbReference type="InterPro" id="IPR050527">
    <property type="entry name" value="Snail/Krueppel_Znf"/>
</dbReference>
<dbReference type="FunFam" id="3.30.160.60:FF:000100">
    <property type="entry name" value="Zinc finger 45-like"/>
    <property type="match status" value="1"/>
</dbReference>
<dbReference type="Pfam" id="PF00096">
    <property type="entry name" value="zf-C2H2"/>
    <property type="match status" value="1"/>
</dbReference>
<keyword evidence="4" id="KW-0862">Zinc</keyword>
<dbReference type="Proteomes" id="UP001152795">
    <property type="component" value="Unassembled WGS sequence"/>
</dbReference>
<dbReference type="PANTHER" id="PTHR24388">
    <property type="entry name" value="ZINC FINGER PROTEIN"/>
    <property type="match status" value="1"/>
</dbReference>
<name>A0A6S7JSP8_PARCT</name>
<evidence type="ECO:0000256" key="5">
    <source>
        <dbReference type="ARBA" id="ARBA00023242"/>
    </source>
</evidence>
<keyword evidence="7" id="KW-1185">Reference proteome</keyword>
<keyword evidence="1" id="KW-0479">Metal-binding</keyword>
<proteinExistence type="predicted"/>
<organism evidence="6 7">
    <name type="scientific">Paramuricea clavata</name>
    <name type="common">Red gorgonian</name>
    <name type="synonym">Violescent sea-whip</name>
    <dbReference type="NCBI Taxonomy" id="317549"/>
    <lineage>
        <taxon>Eukaryota</taxon>
        <taxon>Metazoa</taxon>
        <taxon>Cnidaria</taxon>
        <taxon>Anthozoa</taxon>
        <taxon>Octocorallia</taxon>
        <taxon>Malacalcyonacea</taxon>
        <taxon>Plexauridae</taxon>
        <taxon>Paramuricea</taxon>
    </lineage>
</organism>
<dbReference type="SUPFAM" id="SSF57667">
    <property type="entry name" value="beta-beta-alpha zinc fingers"/>
    <property type="match status" value="2"/>
</dbReference>
<dbReference type="EMBL" id="CACRXK020010363">
    <property type="protein sequence ID" value="CAB4019231.1"/>
    <property type="molecule type" value="Genomic_DNA"/>
</dbReference>
<dbReference type="GO" id="GO:0008270">
    <property type="term" value="F:zinc ion binding"/>
    <property type="evidence" value="ECO:0007669"/>
    <property type="project" value="UniProtKB-KW"/>
</dbReference>